<dbReference type="Pfam" id="PF07732">
    <property type="entry name" value="Cu-oxidase_3"/>
    <property type="match status" value="1"/>
</dbReference>
<dbReference type="GO" id="GO:0005507">
    <property type="term" value="F:copper ion binding"/>
    <property type="evidence" value="ECO:0007669"/>
    <property type="project" value="InterPro"/>
</dbReference>
<keyword evidence="4" id="KW-0186">Copper</keyword>
<dbReference type="Proteomes" id="UP000593567">
    <property type="component" value="Unassembled WGS sequence"/>
</dbReference>
<evidence type="ECO:0000313" key="8">
    <source>
        <dbReference type="Proteomes" id="UP000593567"/>
    </source>
</evidence>
<feature type="chain" id="PRO_5029479915" description="Plastocyanin-like domain-containing protein" evidence="5">
    <location>
        <begin position="24"/>
        <end position="165"/>
    </location>
</feature>
<name>A0A7J7J5B1_BUGNE</name>
<dbReference type="InterPro" id="IPR008972">
    <property type="entry name" value="Cupredoxin"/>
</dbReference>
<evidence type="ECO:0000256" key="4">
    <source>
        <dbReference type="ARBA" id="ARBA00023008"/>
    </source>
</evidence>
<keyword evidence="3" id="KW-0560">Oxidoreductase</keyword>
<dbReference type="PANTHER" id="PTHR11709">
    <property type="entry name" value="MULTI-COPPER OXIDASE"/>
    <property type="match status" value="1"/>
</dbReference>
<evidence type="ECO:0000256" key="2">
    <source>
        <dbReference type="ARBA" id="ARBA00022723"/>
    </source>
</evidence>
<dbReference type="AlphaFoldDB" id="A0A7J7J5B1"/>
<evidence type="ECO:0000259" key="6">
    <source>
        <dbReference type="Pfam" id="PF07732"/>
    </source>
</evidence>
<organism evidence="7 8">
    <name type="scientific">Bugula neritina</name>
    <name type="common">Brown bryozoan</name>
    <name type="synonym">Sertularia neritina</name>
    <dbReference type="NCBI Taxonomy" id="10212"/>
    <lineage>
        <taxon>Eukaryota</taxon>
        <taxon>Metazoa</taxon>
        <taxon>Spiralia</taxon>
        <taxon>Lophotrochozoa</taxon>
        <taxon>Bryozoa</taxon>
        <taxon>Gymnolaemata</taxon>
        <taxon>Cheilostomatida</taxon>
        <taxon>Flustrina</taxon>
        <taxon>Buguloidea</taxon>
        <taxon>Bugulidae</taxon>
        <taxon>Bugula</taxon>
    </lineage>
</organism>
<accession>A0A7J7J5B1</accession>
<gene>
    <name evidence="7" type="ORF">EB796_020396</name>
</gene>
<comment type="caution">
    <text evidence="7">The sequence shown here is derived from an EMBL/GenBank/DDBJ whole genome shotgun (WGS) entry which is preliminary data.</text>
</comment>
<feature type="signal peptide" evidence="5">
    <location>
        <begin position="1"/>
        <end position="23"/>
    </location>
</feature>
<dbReference type="SUPFAM" id="SSF49503">
    <property type="entry name" value="Cupredoxins"/>
    <property type="match status" value="1"/>
</dbReference>
<feature type="domain" description="Plastocyanin-like" evidence="6">
    <location>
        <begin position="75"/>
        <end position="165"/>
    </location>
</feature>
<sequence length="165" mass="17788">MSAYTLALLLCTACSLTVQTAHAATTSGSNIYEFDLTLTWGTSMTYTDSDGKIWDVLLDDGEIYYAPNGTNVSLSNEHVNTLDGARNKHIAINGGFPGPTIEVPLGAMVYIHVHNQLMTDSATIHWHGINMKGSNQNGSDATQWSDGVPYVTQCPILPGATFSYK</sequence>
<protein>
    <recommendedName>
        <fullName evidence="6">Plastocyanin-like domain-containing protein</fullName>
    </recommendedName>
</protein>
<keyword evidence="5" id="KW-0732">Signal</keyword>
<keyword evidence="8" id="KW-1185">Reference proteome</keyword>
<comment type="similarity">
    <text evidence="1">Belongs to the multicopper oxidase family.</text>
</comment>
<dbReference type="InterPro" id="IPR011707">
    <property type="entry name" value="Cu-oxidase-like_N"/>
</dbReference>
<dbReference type="InterPro" id="IPR045087">
    <property type="entry name" value="Cu-oxidase_fam"/>
</dbReference>
<evidence type="ECO:0000256" key="1">
    <source>
        <dbReference type="ARBA" id="ARBA00010609"/>
    </source>
</evidence>
<reference evidence="7" key="1">
    <citation type="submission" date="2020-06" db="EMBL/GenBank/DDBJ databases">
        <title>Draft genome of Bugula neritina, a colonial animal packing powerful symbionts and potential medicines.</title>
        <authorList>
            <person name="Rayko M."/>
        </authorList>
    </citation>
    <scope>NUCLEOTIDE SEQUENCE [LARGE SCALE GENOMIC DNA]</scope>
    <source>
        <strain evidence="7">Kwan_BN1</strain>
    </source>
</reference>
<dbReference type="EMBL" id="VXIV02003072">
    <property type="protein sequence ID" value="KAF6021293.1"/>
    <property type="molecule type" value="Genomic_DNA"/>
</dbReference>
<evidence type="ECO:0000256" key="3">
    <source>
        <dbReference type="ARBA" id="ARBA00023002"/>
    </source>
</evidence>
<dbReference type="OrthoDB" id="2121828at2759"/>
<keyword evidence="2" id="KW-0479">Metal-binding</keyword>
<evidence type="ECO:0000256" key="5">
    <source>
        <dbReference type="SAM" id="SignalP"/>
    </source>
</evidence>
<dbReference type="Gene3D" id="2.60.40.420">
    <property type="entry name" value="Cupredoxins - blue copper proteins"/>
    <property type="match status" value="1"/>
</dbReference>
<dbReference type="PANTHER" id="PTHR11709:SF394">
    <property type="entry name" value="FI03373P-RELATED"/>
    <property type="match status" value="1"/>
</dbReference>
<dbReference type="GO" id="GO:0016491">
    <property type="term" value="F:oxidoreductase activity"/>
    <property type="evidence" value="ECO:0007669"/>
    <property type="project" value="UniProtKB-KW"/>
</dbReference>
<evidence type="ECO:0000313" key="7">
    <source>
        <dbReference type="EMBL" id="KAF6021293.1"/>
    </source>
</evidence>
<proteinExistence type="inferred from homology"/>